<dbReference type="RefSeq" id="YP_009936874.1">
    <property type="nucleotide sequence ID" value="NC_050873.1"/>
</dbReference>
<keyword evidence="1" id="KW-0150">Chloroplast</keyword>
<keyword evidence="1" id="KW-0648">Protein biosynthesis</keyword>
<proteinExistence type="predicted"/>
<dbReference type="EMBL" id="MK843819">
    <property type="protein sequence ID" value="QNT11501.1"/>
    <property type="molecule type" value="Genomic_DNA"/>
</dbReference>
<organism evidence="1">
    <name type="scientific">Anemone taipaiensis</name>
    <dbReference type="NCBI Taxonomy" id="2291099"/>
    <lineage>
        <taxon>Eukaryota</taxon>
        <taxon>Viridiplantae</taxon>
        <taxon>Streptophyta</taxon>
        <taxon>Embryophyta</taxon>
        <taxon>Tracheophyta</taxon>
        <taxon>Spermatophyta</taxon>
        <taxon>Magnoliopsida</taxon>
        <taxon>Ranunculales</taxon>
        <taxon>Ranunculaceae</taxon>
        <taxon>Ranunculoideae</taxon>
        <taxon>Anemoneae</taxon>
        <taxon>Anemone</taxon>
    </lineage>
</organism>
<geneLocation type="chloroplast" evidence="1"/>
<protein>
    <submittedName>
        <fullName evidence="1">Translational initiation factor 1</fullName>
    </submittedName>
</protein>
<name>A0A7H1JJQ0_9MAGN</name>
<reference evidence="1" key="1">
    <citation type="journal article" date="2019" name="Mitochondrial DNA Part B Resour">
        <title>The complete chloroplast genomes of Trollius farreri and Anemone taipaiensis (Ranunculaceae).</title>
        <authorList>
            <person name="Yu B."/>
            <person name="Zhang R."/>
            <person name="Yang Q."/>
            <person name="Xu B."/>
            <person name="Liu Z.-L."/>
        </authorList>
    </citation>
    <scope>NUCLEOTIDE SEQUENCE</scope>
</reference>
<dbReference type="GO" id="GO:0003743">
    <property type="term" value="F:translation initiation factor activity"/>
    <property type="evidence" value="ECO:0007669"/>
    <property type="project" value="UniProtKB-KW"/>
</dbReference>
<dbReference type="AlphaFoldDB" id="A0A7H1JJQ0"/>
<evidence type="ECO:0000313" key="1">
    <source>
        <dbReference type="EMBL" id="QNT11501.1"/>
    </source>
</evidence>
<gene>
    <name evidence="1" type="primary">infA</name>
</gene>
<keyword evidence="1" id="KW-0934">Plastid</keyword>
<accession>A0A7H1JJQ0</accession>
<sequence>MKEQKWIHEGLITESLSNGMFRVRSDFSTFLSFGYNRRLKISRDLFSFLRRSRFKIKIKEYECLVTEDLVSKKYAVYHFPMVCFGFVVTFQHSSRSDTIGG</sequence>
<keyword evidence="1" id="KW-0396">Initiation factor</keyword>
<dbReference type="GeneID" id="59434198"/>